<organism evidence="1 2">
    <name type="scientific">Thiothrix winogradskyi</name>
    <dbReference type="NCBI Taxonomy" id="96472"/>
    <lineage>
        <taxon>Bacteria</taxon>
        <taxon>Pseudomonadati</taxon>
        <taxon>Pseudomonadota</taxon>
        <taxon>Gammaproteobacteria</taxon>
        <taxon>Thiotrichales</taxon>
        <taxon>Thiotrichaceae</taxon>
        <taxon>Thiothrix</taxon>
    </lineage>
</organism>
<protein>
    <submittedName>
        <fullName evidence="1">Uncharacterized protein</fullName>
    </submittedName>
</protein>
<gene>
    <name evidence="1" type="ORF">L2Y54_16715</name>
</gene>
<sequence>MSEFSNRIDAQRSILQIVNKNNFCHEELFALSHKAIDRWCATNRLNHESELVLNIKEAAKKLFFLANKSQEQITEDYRLLSKEINDIAYKIKKILSA</sequence>
<accession>A0ABY3SWM8</accession>
<evidence type="ECO:0000313" key="2">
    <source>
        <dbReference type="Proteomes" id="UP001054801"/>
    </source>
</evidence>
<dbReference type="Proteomes" id="UP001054801">
    <property type="component" value="Chromosome"/>
</dbReference>
<dbReference type="RefSeq" id="WP_236497761.1">
    <property type="nucleotide sequence ID" value="NZ_CP091244.1"/>
</dbReference>
<name>A0ABY3SWM8_9GAMM</name>
<dbReference type="EMBL" id="CP091244">
    <property type="protein sequence ID" value="UJS23568.1"/>
    <property type="molecule type" value="Genomic_DNA"/>
</dbReference>
<keyword evidence="2" id="KW-1185">Reference proteome</keyword>
<proteinExistence type="predicted"/>
<reference evidence="1" key="1">
    <citation type="journal article" date="2022" name="Microorganisms">
        <title>Two New Species of Filamentous Sulfur Bacteria of the Genus Thiothrix, Thiothrix winogradskyi sp. nov. and 'Candidatus Thiothrix sulfatifontis' sp. nov.</title>
        <authorList>
            <person name="Ravin N.V."/>
            <person name="Rossetti S."/>
            <person name="Beletsky A.V."/>
            <person name="Kadnikov V.V."/>
            <person name="Rudenko T.S."/>
            <person name="Smolyakov D.D."/>
            <person name="Moskvitina M.I."/>
            <person name="Gureeva M.V."/>
            <person name="Mardanov A.V."/>
            <person name="Grabovich M.Y."/>
        </authorList>
    </citation>
    <scope>NUCLEOTIDE SEQUENCE</scope>
    <source>
        <strain evidence="1">CT3</strain>
    </source>
</reference>
<evidence type="ECO:0000313" key="1">
    <source>
        <dbReference type="EMBL" id="UJS23568.1"/>
    </source>
</evidence>